<keyword evidence="2" id="KW-1185">Reference proteome</keyword>
<organism evidence="1 2">
    <name type="scientific">Halocaridina rubra</name>
    <name type="common">Hawaiian red shrimp</name>
    <dbReference type="NCBI Taxonomy" id="373956"/>
    <lineage>
        <taxon>Eukaryota</taxon>
        <taxon>Metazoa</taxon>
        <taxon>Ecdysozoa</taxon>
        <taxon>Arthropoda</taxon>
        <taxon>Crustacea</taxon>
        <taxon>Multicrustacea</taxon>
        <taxon>Malacostraca</taxon>
        <taxon>Eumalacostraca</taxon>
        <taxon>Eucarida</taxon>
        <taxon>Decapoda</taxon>
        <taxon>Pleocyemata</taxon>
        <taxon>Caridea</taxon>
        <taxon>Atyoidea</taxon>
        <taxon>Atyidae</taxon>
        <taxon>Halocaridina</taxon>
    </lineage>
</organism>
<dbReference type="AlphaFoldDB" id="A0AAN9AEE2"/>
<feature type="non-terminal residue" evidence="1">
    <location>
        <position position="56"/>
    </location>
</feature>
<reference evidence="1 2" key="1">
    <citation type="submission" date="2023-11" db="EMBL/GenBank/DDBJ databases">
        <title>Halocaridina rubra genome assembly.</title>
        <authorList>
            <person name="Smith C."/>
        </authorList>
    </citation>
    <scope>NUCLEOTIDE SEQUENCE [LARGE SCALE GENOMIC DNA]</scope>
    <source>
        <strain evidence="1">EP-1</strain>
        <tissue evidence="1">Whole</tissue>
    </source>
</reference>
<name>A0AAN9AEE2_HALRR</name>
<comment type="caution">
    <text evidence="1">The sequence shown here is derived from an EMBL/GenBank/DDBJ whole genome shotgun (WGS) entry which is preliminary data.</text>
</comment>
<evidence type="ECO:0000313" key="2">
    <source>
        <dbReference type="Proteomes" id="UP001381693"/>
    </source>
</evidence>
<dbReference type="Proteomes" id="UP001381693">
    <property type="component" value="Unassembled WGS sequence"/>
</dbReference>
<proteinExistence type="predicted"/>
<sequence length="56" mass="6821">MRPGDRFYDLLTHGYGLSLWAKRRFFHIMPTTTRSKISFVTFLEMNWRKRTYGYGL</sequence>
<accession>A0AAN9AEE2</accession>
<gene>
    <name evidence="1" type="ORF">SK128_021107</name>
</gene>
<dbReference type="EMBL" id="JAXCGZ010000899">
    <property type="protein sequence ID" value="KAK7085479.1"/>
    <property type="molecule type" value="Genomic_DNA"/>
</dbReference>
<protein>
    <submittedName>
        <fullName evidence="1">Uncharacterized protein</fullName>
    </submittedName>
</protein>
<evidence type="ECO:0000313" key="1">
    <source>
        <dbReference type="EMBL" id="KAK7085479.1"/>
    </source>
</evidence>